<dbReference type="Pfam" id="PF07859">
    <property type="entry name" value="Abhydrolase_3"/>
    <property type="match status" value="1"/>
</dbReference>
<dbReference type="Gene3D" id="3.40.50.1820">
    <property type="entry name" value="alpha/beta hydrolase"/>
    <property type="match status" value="2"/>
</dbReference>
<feature type="domain" description="Alpha/beta hydrolase fold-3" evidence="1">
    <location>
        <begin position="357"/>
        <end position="550"/>
    </location>
</feature>
<evidence type="ECO:0000259" key="2">
    <source>
        <dbReference type="Pfam" id="PF12697"/>
    </source>
</evidence>
<accession>A0A3S9QNJ4</accession>
<feature type="domain" description="AB hydrolase-1" evidence="2">
    <location>
        <begin position="20"/>
        <end position="254"/>
    </location>
</feature>
<dbReference type="PANTHER" id="PTHR23024">
    <property type="entry name" value="ARYLACETAMIDE DEACETYLASE"/>
    <property type="match status" value="1"/>
</dbReference>
<name>A0A3S9QNJ4_9ACTO</name>
<dbReference type="RefSeq" id="WP_126920385.1">
    <property type="nucleotide sequence ID" value="NZ_CP033905.1"/>
</dbReference>
<dbReference type="AlphaFoldDB" id="A0A3S9QNJ4"/>
<protein>
    <submittedName>
        <fullName evidence="3">Alpha/beta hydrolase</fullName>
    </submittedName>
</protein>
<dbReference type="SUPFAM" id="SSF53474">
    <property type="entry name" value="alpha/beta-Hydrolases"/>
    <property type="match status" value="2"/>
</dbReference>
<reference evidence="3 4" key="1">
    <citation type="submission" date="2018-11" db="EMBL/GenBank/DDBJ databases">
        <title>Multidrug-resistant genes are associated with an 42-kb island TGI1 carrying a complex class 1 integron in a Trueperella pyogenes.</title>
        <authorList>
            <person name="Dong W."/>
        </authorList>
    </citation>
    <scope>NUCLEOTIDE SEQUENCE [LARGE SCALE GENOMIC DNA]</scope>
    <source>
        <strain evidence="3 4">TP4</strain>
    </source>
</reference>
<dbReference type="InterPro" id="IPR029058">
    <property type="entry name" value="AB_hydrolase_fold"/>
</dbReference>
<dbReference type="InterPro" id="IPR000073">
    <property type="entry name" value="AB_hydrolase_1"/>
</dbReference>
<dbReference type="Proteomes" id="UP000275951">
    <property type="component" value="Chromosome"/>
</dbReference>
<organism evidence="3 4">
    <name type="scientific">Trueperella pyogenes</name>
    <dbReference type="NCBI Taxonomy" id="1661"/>
    <lineage>
        <taxon>Bacteria</taxon>
        <taxon>Bacillati</taxon>
        <taxon>Actinomycetota</taxon>
        <taxon>Actinomycetes</taxon>
        <taxon>Actinomycetales</taxon>
        <taxon>Actinomycetaceae</taxon>
        <taxon>Trueperella</taxon>
    </lineage>
</organism>
<gene>
    <name evidence="3" type="ORF">EBQ10_09820</name>
</gene>
<keyword evidence="3" id="KW-0378">Hydrolase</keyword>
<dbReference type="EMBL" id="CP033905">
    <property type="protein sequence ID" value="AZR07550.1"/>
    <property type="molecule type" value="Genomic_DNA"/>
</dbReference>
<dbReference type="GO" id="GO:0016787">
    <property type="term" value="F:hydrolase activity"/>
    <property type="evidence" value="ECO:0007669"/>
    <property type="project" value="UniProtKB-KW"/>
</dbReference>
<evidence type="ECO:0000313" key="4">
    <source>
        <dbReference type="Proteomes" id="UP000275951"/>
    </source>
</evidence>
<proteinExistence type="predicted"/>
<evidence type="ECO:0000313" key="3">
    <source>
        <dbReference type="EMBL" id="AZR07550.1"/>
    </source>
</evidence>
<evidence type="ECO:0000259" key="1">
    <source>
        <dbReference type="Pfam" id="PF07859"/>
    </source>
</evidence>
<sequence>MFNTLSSALSAVEVGAGPLVVLCHGVTDNAASLSDLVRRLAPEYRVAALDCLGHGLSRRFHDDELAAPLDSALVALEDALEVLVQEHGPALVIGHSMGGALASRLATKRPELFTGLICEDPAWLSPEQASSYKTSLPRIRASHEDIRRDPAAALAANRCAYPDWPEDERPGWLAGKLQVDPDFLAVGEMGYVDWCEWVGEIAVPTLVVSSDGEDVLLGHSGLAKIDALGNSHIATALLPGCGHCVRRDNAQGFSDLIAPFLDRVHPPLDFAAAIRRPGTEPQVGAQPSATASFFIQPELRAALAQPYYPQWDPIGTRERGRQALAPIPVVKGVQLTVAEIDGLETRVWAPPAPSAVVVSLHGGGFMAGSARADDERNADMARRLNAAVVSPEYRLTPEHPFPAGALDCSTIAEWAMTEWDLPFYLYGDSAGGSLAETVAAMLLEDGRRIDGLIMIEPFLDPSMSGRSIRTYANAQTWNRDKSYHAWKAYLDGRHPRVLPRLVGVVEHRPRVLTIVASADVLRDEGIAWTTALVDAGFDAALHMLSGTYHVGLTIPGTRVRERVFGLITDFMAAQAERPE</sequence>
<dbReference type="Pfam" id="PF12697">
    <property type="entry name" value="Abhydrolase_6"/>
    <property type="match status" value="1"/>
</dbReference>
<dbReference type="PANTHER" id="PTHR23024:SF24">
    <property type="entry name" value="ALPHA_BETA HYDROLASE FOLD-3 DOMAIN-CONTAINING PROTEIN"/>
    <property type="match status" value="1"/>
</dbReference>
<dbReference type="InterPro" id="IPR013094">
    <property type="entry name" value="AB_hydrolase_3"/>
</dbReference>
<dbReference type="InterPro" id="IPR050466">
    <property type="entry name" value="Carboxylest/Gibb_receptor"/>
</dbReference>